<comment type="caution">
    <text evidence="3">The sequence shown here is derived from an EMBL/GenBank/DDBJ whole genome shotgun (WGS) entry which is preliminary data.</text>
</comment>
<feature type="compositionally biased region" description="Basic and acidic residues" evidence="1">
    <location>
        <begin position="512"/>
        <end position="521"/>
    </location>
</feature>
<gene>
    <name evidence="3" type="ORF">DFH08DRAFT_828756</name>
</gene>
<keyword evidence="4" id="KW-1185">Reference proteome</keyword>
<dbReference type="Proteomes" id="UP001218218">
    <property type="component" value="Unassembled WGS sequence"/>
</dbReference>
<feature type="transmembrane region" description="Helical" evidence="2">
    <location>
        <begin position="323"/>
        <end position="345"/>
    </location>
</feature>
<keyword evidence="2" id="KW-0472">Membrane</keyword>
<evidence type="ECO:0000256" key="1">
    <source>
        <dbReference type="SAM" id="MobiDB-lite"/>
    </source>
</evidence>
<feature type="region of interest" description="Disordered" evidence="1">
    <location>
        <begin position="1"/>
        <end position="117"/>
    </location>
</feature>
<feature type="compositionally biased region" description="Polar residues" evidence="1">
    <location>
        <begin position="105"/>
        <end position="117"/>
    </location>
</feature>
<keyword evidence="2" id="KW-1133">Transmembrane helix</keyword>
<proteinExistence type="predicted"/>
<evidence type="ECO:0000313" key="4">
    <source>
        <dbReference type="Proteomes" id="UP001218218"/>
    </source>
</evidence>
<feature type="region of interest" description="Disordered" evidence="1">
    <location>
        <begin position="451"/>
        <end position="521"/>
    </location>
</feature>
<organism evidence="3 4">
    <name type="scientific">Mycena albidolilacea</name>
    <dbReference type="NCBI Taxonomy" id="1033008"/>
    <lineage>
        <taxon>Eukaryota</taxon>
        <taxon>Fungi</taxon>
        <taxon>Dikarya</taxon>
        <taxon>Basidiomycota</taxon>
        <taxon>Agaricomycotina</taxon>
        <taxon>Agaricomycetes</taxon>
        <taxon>Agaricomycetidae</taxon>
        <taxon>Agaricales</taxon>
        <taxon>Marasmiineae</taxon>
        <taxon>Mycenaceae</taxon>
        <taxon>Mycena</taxon>
    </lineage>
</organism>
<feature type="compositionally biased region" description="Low complexity" evidence="1">
    <location>
        <begin position="25"/>
        <end position="39"/>
    </location>
</feature>
<dbReference type="EMBL" id="JARIHO010000001">
    <property type="protein sequence ID" value="KAJ7367537.1"/>
    <property type="molecule type" value="Genomic_DNA"/>
</dbReference>
<feature type="compositionally biased region" description="Basic and acidic residues" evidence="1">
    <location>
        <begin position="477"/>
        <end position="491"/>
    </location>
</feature>
<evidence type="ECO:0000256" key="2">
    <source>
        <dbReference type="SAM" id="Phobius"/>
    </source>
</evidence>
<sequence length="521" mass="57536">MSPSESPQFLSQRDQASTSTFFPVSDSFNSSSSKLTSSDKLSELPVATPNRIMRSQNARAIRRSLDSLPPSSSGDSAPSPRITQAWSTIPARSSLDTPKQRVSFENDTPQVCDTVSQSRSRAASPLRIFQHLSAGFHRHNGNDPFVPINPFEFTRAGFYSCFGLSLTTSDDSSIKYATTFITDTLPRQVYLHLLLRLPSMYFSRVARIFEDAEVSRPDIERMIDAGMGGDVVELATSGRESMASFRTPTPNMMHIPLPVPDEWTSAVVSPALVRFKHSWEDFVVSLIKEWKTLNVVSALLLSAILTMFQIPPAASDPVTRTTALLSLVSALMSLCYGCVYIVRFSTMGSMYRASKFAEEARKTNTLIWWNVWTLLSMPAVFLAWSVVFFIVSIMSFVWRTGSVLDPEERQSLGPQAILGPRIAITAVLLLGLLYFALIIVTLRRYGEPPARNIEAQTDPRGRTAERTPSGRKMRSTGRRDRTDAGVEKDADSAAVADGQPPSPALPSSGMDGFRKKIIDPV</sequence>
<reference evidence="3" key="1">
    <citation type="submission" date="2023-03" db="EMBL/GenBank/DDBJ databases">
        <title>Massive genome expansion in bonnet fungi (Mycena s.s.) driven by repeated elements and novel gene families across ecological guilds.</title>
        <authorList>
            <consortium name="Lawrence Berkeley National Laboratory"/>
            <person name="Harder C.B."/>
            <person name="Miyauchi S."/>
            <person name="Viragh M."/>
            <person name="Kuo A."/>
            <person name="Thoen E."/>
            <person name="Andreopoulos B."/>
            <person name="Lu D."/>
            <person name="Skrede I."/>
            <person name="Drula E."/>
            <person name="Henrissat B."/>
            <person name="Morin E."/>
            <person name="Kohler A."/>
            <person name="Barry K."/>
            <person name="LaButti K."/>
            <person name="Morin E."/>
            <person name="Salamov A."/>
            <person name="Lipzen A."/>
            <person name="Mereny Z."/>
            <person name="Hegedus B."/>
            <person name="Baldrian P."/>
            <person name="Stursova M."/>
            <person name="Weitz H."/>
            <person name="Taylor A."/>
            <person name="Grigoriev I.V."/>
            <person name="Nagy L.G."/>
            <person name="Martin F."/>
            <person name="Kauserud H."/>
        </authorList>
    </citation>
    <scope>NUCLEOTIDE SEQUENCE</scope>
    <source>
        <strain evidence="3">CBHHK002</strain>
    </source>
</reference>
<feature type="compositionally biased region" description="Low complexity" evidence="1">
    <location>
        <begin position="66"/>
        <end position="80"/>
    </location>
</feature>
<keyword evidence="2" id="KW-0812">Transmembrane</keyword>
<feature type="compositionally biased region" description="Polar residues" evidence="1">
    <location>
        <begin position="1"/>
        <end position="22"/>
    </location>
</feature>
<feature type="compositionally biased region" description="Polar residues" evidence="1">
    <location>
        <begin position="81"/>
        <end position="97"/>
    </location>
</feature>
<feature type="transmembrane region" description="Helical" evidence="2">
    <location>
        <begin position="418"/>
        <end position="442"/>
    </location>
</feature>
<evidence type="ECO:0000313" key="3">
    <source>
        <dbReference type="EMBL" id="KAJ7367537.1"/>
    </source>
</evidence>
<feature type="transmembrane region" description="Helical" evidence="2">
    <location>
        <begin position="366"/>
        <end position="398"/>
    </location>
</feature>
<dbReference type="AlphaFoldDB" id="A0AAD7F3I3"/>
<name>A0AAD7F3I3_9AGAR</name>
<accession>A0AAD7F3I3</accession>
<protein>
    <submittedName>
        <fullName evidence="3">Uncharacterized protein</fullName>
    </submittedName>
</protein>